<reference evidence="2 3" key="1">
    <citation type="submission" date="2018-11" db="EMBL/GenBank/DDBJ databases">
        <authorList>
            <consortium name="Pathogen Informatics"/>
        </authorList>
    </citation>
    <scope>NUCLEOTIDE SEQUENCE [LARGE SCALE GENOMIC DNA]</scope>
</reference>
<dbReference type="Proteomes" id="UP000050761">
    <property type="component" value="Unassembled WGS sequence"/>
</dbReference>
<organism evidence="2">
    <name type="scientific">Heligmosomoides polygyrus</name>
    <name type="common">Parasitic roundworm</name>
    <dbReference type="NCBI Taxonomy" id="6339"/>
    <lineage>
        <taxon>Eukaryota</taxon>
        <taxon>Metazoa</taxon>
        <taxon>Ecdysozoa</taxon>
        <taxon>Nematoda</taxon>
        <taxon>Chromadorea</taxon>
        <taxon>Rhabditida</taxon>
        <taxon>Rhabditina</taxon>
        <taxon>Rhabditomorpha</taxon>
        <taxon>Strongyloidea</taxon>
        <taxon>Heligmosomidae</taxon>
        <taxon>Heligmosomoides</taxon>
    </lineage>
</organism>
<feature type="compositionally biased region" description="Basic and acidic residues" evidence="1">
    <location>
        <begin position="9"/>
        <end position="18"/>
    </location>
</feature>
<evidence type="ECO:0000313" key="3">
    <source>
        <dbReference type="Proteomes" id="UP000050761"/>
    </source>
</evidence>
<feature type="compositionally biased region" description="Basic residues" evidence="1">
    <location>
        <begin position="19"/>
        <end position="28"/>
    </location>
</feature>
<dbReference type="AlphaFoldDB" id="A0A3P8DB26"/>
<evidence type="ECO:0000313" key="2">
    <source>
        <dbReference type="EMBL" id="VDP31018.1"/>
    </source>
</evidence>
<reference evidence="4" key="2">
    <citation type="submission" date="2019-09" db="UniProtKB">
        <authorList>
            <consortium name="WormBaseParasite"/>
        </authorList>
    </citation>
    <scope>IDENTIFICATION</scope>
</reference>
<accession>A0A3P8DB26</accession>
<protein>
    <submittedName>
        <fullName evidence="4">Zeta_toxin domain-containing protein</fullName>
    </submittedName>
</protein>
<gene>
    <name evidence="2" type="ORF">HPBE_LOCUS22204</name>
</gene>
<dbReference type="OrthoDB" id="5865379at2759"/>
<name>A0A3P8DB26_HELPZ</name>
<evidence type="ECO:0000313" key="4">
    <source>
        <dbReference type="WBParaSite" id="HPBE_0002220501-mRNA-1"/>
    </source>
</evidence>
<dbReference type="WBParaSite" id="HPBE_0002220501-mRNA-1">
    <property type="protein sequence ID" value="HPBE_0002220501-mRNA-1"/>
    <property type="gene ID" value="HPBE_0002220501"/>
</dbReference>
<feature type="region of interest" description="Disordered" evidence="1">
    <location>
        <begin position="9"/>
        <end position="33"/>
    </location>
</feature>
<sequence length="355" mass="40073">MLIVLPHEISDTPIETKTRRGKRGRKASKSQERPVNESFCRAIAAARPEDADNSALSIFFVCPGAGRRSNGHEIEDYDCSVRDLTFADVVPCELDPVVRSLKFSSIFSLARMISIYENEVDVDKKRYLMRTPSYNFVSISGVEKAYTFFKRHCEHLLKTLLRHDGSNIAIIAKDAVDMELAQLNDLTNTGIRYAMTHSWEEISIEGPKKQTLIMVLNGFRGCARVLRAEDNVTISAYKDLKNAAATVRDHKDLMRMCAVVSFGKQMRPHGSDLERNTSEGAYLGRHIRARNQRFSSVSQICTHGQFYMLRNIGGVVPKVYQSTTSRVGMKHRCQAVTEKFLGSNRGVRIDFLKAK</sequence>
<keyword evidence="3" id="KW-1185">Reference proteome</keyword>
<proteinExistence type="predicted"/>
<evidence type="ECO:0000256" key="1">
    <source>
        <dbReference type="SAM" id="MobiDB-lite"/>
    </source>
</evidence>
<dbReference type="EMBL" id="UZAH01033752">
    <property type="protein sequence ID" value="VDP31018.1"/>
    <property type="molecule type" value="Genomic_DNA"/>
</dbReference>